<keyword evidence="1" id="KW-0540">Nuclease</keyword>
<keyword evidence="2" id="KW-0378">Hydrolase</keyword>
<dbReference type="PANTHER" id="PTHR30231">
    <property type="entry name" value="DNA POLYMERASE III SUBUNIT EPSILON"/>
    <property type="match status" value="1"/>
</dbReference>
<dbReference type="AlphaFoldDB" id="A0A840NQ58"/>
<dbReference type="GO" id="GO:0005829">
    <property type="term" value="C:cytosol"/>
    <property type="evidence" value="ECO:0007669"/>
    <property type="project" value="TreeGrafter"/>
</dbReference>
<dbReference type="Gene3D" id="3.30.420.10">
    <property type="entry name" value="Ribonuclease H-like superfamily/Ribonuclease H"/>
    <property type="match status" value="1"/>
</dbReference>
<gene>
    <name evidence="5" type="ORF">BJ969_003465</name>
</gene>
<evidence type="ECO:0000256" key="3">
    <source>
        <dbReference type="ARBA" id="ARBA00022839"/>
    </source>
</evidence>
<keyword evidence="3" id="KW-0269">Exonuclease</keyword>
<accession>A0A840NQ58</accession>
<dbReference type="Pfam" id="PF00929">
    <property type="entry name" value="RNase_T"/>
    <property type="match status" value="1"/>
</dbReference>
<dbReference type="GO" id="GO:0003887">
    <property type="term" value="F:DNA-directed DNA polymerase activity"/>
    <property type="evidence" value="ECO:0007669"/>
    <property type="project" value="UniProtKB-EC"/>
</dbReference>
<dbReference type="Proteomes" id="UP000580474">
    <property type="component" value="Unassembled WGS sequence"/>
</dbReference>
<keyword evidence="6" id="KW-1185">Reference proteome</keyword>
<dbReference type="EMBL" id="JACHIV010000001">
    <property type="protein sequence ID" value="MBB5070377.1"/>
    <property type="molecule type" value="Genomic_DNA"/>
</dbReference>
<evidence type="ECO:0000259" key="4">
    <source>
        <dbReference type="SMART" id="SM00479"/>
    </source>
</evidence>
<dbReference type="FunFam" id="3.30.420.10:FF:000045">
    <property type="entry name" value="3'-5' exonuclease DinG"/>
    <property type="match status" value="1"/>
</dbReference>
<protein>
    <submittedName>
        <fullName evidence="5">DNA polymerase-3 subunit epsilon</fullName>
        <ecNumber evidence="5">2.7.7.7</ecNumber>
    </submittedName>
</protein>
<organism evidence="5 6">
    <name type="scientific">Saccharopolyspora gloriosae</name>
    <dbReference type="NCBI Taxonomy" id="455344"/>
    <lineage>
        <taxon>Bacteria</taxon>
        <taxon>Bacillati</taxon>
        <taxon>Actinomycetota</taxon>
        <taxon>Actinomycetes</taxon>
        <taxon>Pseudonocardiales</taxon>
        <taxon>Pseudonocardiaceae</taxon>
        <taxon>Saccharopolyspora</taxon>
    </lineage>
</organism>
<dbReference type="GO" id="GO:0008408">
    <property type="term" value="F:3'-5' exonuclease activity"/>
    <property type="evidence" value="ECO:0007669"/>
    <property type="project" value="TreeGrafter"/>
</dbReference>
<comment type="caution">
    <text evidence="5">The sequence shown here is derived from an EMBL/GenBank/DDBJ whole genome shotgun (WGS) entry which is preliminary data.</text>
</comment>
<dbReference type="InterPro" id="IPR013520">
    <property type="entry name" value="Ribonucl_H"/>
</dbReference>
<reference evidence="5 6" key="1">
    <citation type="submission" date="2020-08" db="EMBL/GenBank/DDBJ databases">
        <title>Sequencing the genomes of 1000 actinobacteria strains.</title>
        <authorList>
            <person name="Klenk H.-P."/>
        </authorList>
    </citation>
    <scope>NUCLEOTIDE SEQUENCE [LARGE SCALE GENOMIC DNA]</scope>
    <source>
        <strain evidence="5 6">DSM 45582</strain>
    </source>
</reference>
<proteinExistence type="predicted"/>
<dbReference type="EC" id="2.7.7.7" evidence="5"/>
<dbReference type="SMART" id="SM00479">
    <property type="entry name" value="EXOIII"/>
    <property type="match status" value="1"/>
</dbReference>
<keyword evidence="5" id="KW-0808">Transferase</keyword>
<evidence type="ECO:0000256" key="2">
    <source>
        <dbReference type="ARBA" id="ARBA00022801"/>
    </source>
</evidence>
<dbReference type="GO" id="GO:0003676">
    <property type="term" value="F:nucleic acid binding"/>
    <property type="evidence" value="ECO:0007669"/>
    <property type="project" value="InterPro"/>
</dbReference>
<dbReference type="SUPFAM" id="SSF53098">
    <property type="entry name" value="Ribonuclease H-like"/>
    <property type="match status" value="1"/>
</dbReference>
<dbReference type="CDD" id="cd06127">
    <property type="entry name" value="DEDDh"/>
    <property type="match status" value="1"/>
</dbReference>
<keyword evidence="5" id="KW-0548">Nucleotidyltransferase</keyword>
<evidence type="ECO:0000313" key="6">
    <source>
        <dbReference type="Proteomes" id="UP000580474"/>
    </source>
</evidence>
<evidence type="ECO:0000256" key="1">
    <source>
        <dbReference type="ARBA" id="ARBA00022722"/>
    </source>
</evidence>
<name>A0A840NQ58_9PSEU</name>
<sequence length="334" mass="35385">MSWGYAVIDVETTGLLPSAGHRVAEIGVVLLDPAGAVQDEWRTLVDPGRDLGAQHLHGITTADARSAPAFAAIAPELTRLLTGRVLVAHNLSSDARFLAAEYERIGYGALHVPAAGLCTMKLSNSFLYAAGRSLTACCEAAGVPPAEARSALHEARAAAGLLRYYLQLSPDDPRWTWAERTARSWPWPVLDGPVAAPAPRRHPDAVPDHFLARIVEVLPSVPEPPQADEYLTALDATLVDRNLSIDGQDALSQAAEHCGLEQEQVSALHADYLRALAAAATAGGVLDEPEREDLVLVAELLGSSRADLDAALAADHPALAPRVRQAPDTAVLTC</sequence>
<dbReference type="InterPro" id="IPR012337">
    <property type="entry name" value="RNaseH-like_sf"/>
</dbReference>
<feature type="domain" description="Exonuclease" evidence="4">
    <location>
        <begin position="4"/>
        <end position="171"/>
    </location>
</feature>
<dbReference type="PANTHER" id="PTHR30231:SF4">
    <property type="entry name" value="PROTEIN NEN2"/>
    <property type="match status" value="1"/>
</dbReference>
<dbReference type="RefSeq" id="WP_184479918.1">
    <property type="nucleotide sequence ID" value="NZ_JACHIV010000001.1"/>
</dbReference>
<evidence type="ECO:0000313" key="5">
    <source>
        <dbReference type="EMBL" id="MBB5070377.1"/>
    </source>
</evidence>
<dbReference type="InterPro" id="IPR036397">
    <property type="entry name" value="RNaseH_sf"/>
</dbReference>